<dbReference type="HOGENOM" id="CLU_073969_1_0_12"/>
<evidence type="ECO:0000256" key="1">
    <source>
        <dbReference type="SAM" id="Phobius"/>
    </source>
</evidence>
<keyword evidence="3" id="KW-1185">Reference proteome</keyword>
<evidence type="ECO:0000313" key="2">
    <source>
        <dbReference type="EMBL" id="AEC01961.1"/>
    </source>
</evidence>
<dbReference type="AlphaFoldDB" id="F4GLJ1"/>
<dbReference type="PANTHER" id="PTHR31446">
    <property type="entry name" value="ACID PHOSPHATASE/VANADIUM-DEPENDENT HALOPEROXIDASE-RELATED PROTEIN"/>
    <property type="match status" value="1"/>
</dbReference>
<feature type="transmembrane region" description="Helical" evidence="1">
    <location>
        <begin position="12"/>
        <end position="31"/>
    </location>
</feature>
<feature type="transmembrane region" description="Helical" evidence="1">
    <location>
        <begin position="128"/>
        <end position="145"/>
    </location>
</feature>
<dbReference type="KEGG" id="scc:Spico_0735"/>
<keyword evidence="1" id="KW-1133">Transmembrane helix</keyword>
<reference evidence="3" key="1">
    <citation type="submission" date="2011-04" db="EMBL/GenBank/DDBJ databases">
        <title>The complete genome of Spirochaeta coccoides DSM 17374.</title>
        <authorList>
            <person name="Lucas S."/>
            <person name="Copeland A."/>
            <person name="Lapidus A."/>
            <person name="Bruce D."/>
            <person name="Goodwin L."/>
            <person name="Pitluck S."/>
            <person name="Peters L."/>
            <person name="Kyrpides N."/>
            <person name="Mavromatis K."/>
            <person name="Pagani I."/>
            <person name="Ivanova N."/>
            <person name="Ovchinnikova G."/>
            <person name="Lu M."/>
            <person name="Detter J.C."/>
            <person name="Tapia R."/>
            <person name="Han C."/>
            <person name="Land M."/>
            <person name="Hauser L."/>
            <person name="Markowitz V."/>
            <person name="Cheng J.-F."/>
            <person name="Hugenholtz P."/>
            <person name="Woyke T."/>
            <person name="Wu D."/>
            <person name="Spring S."/>
            <person name="Schroeder M."/>
            <person name="Brambilla E."/>
            <person name="Klenk H.-P."/>
            <person name="Eisen J.A."/>
        </authorList>
    </citation>
    <scope>NUCLEOTIDE SEQUENCE [LARGE SCALE GENOMIC DNA]</scope>
    <source>
        <strain evidence="3">ATCC BAA-1237 / DSM 17374 / SPN1</strain>
    </source>
</reference>
<keyword evidence="1" id="KW-0812">Transmembrane</keyword>
<proteinExistence type="predicted"/>
<gene>
    <name evidence="2" type="ordered locus">Spico_0735</name>
</gene>
<organism evidence="2 3">
    <name type="scientific">Parasphaerochaeta coccoides (strain ATCC BAA-1237 / DSM 17374 / SPN1)</name>
    <name type="common">Sphaerochaeta coccoides</name>
    <dbReference type="NCBI Taxonomy" id="760011"/>
    <lineage>
        <taxon>Bacteria</taxon>
        <taxon>Pseudomonadati</taxon>
        <taxon>Spirochaetota</taxon>
        <taxon>Spirochaetia</taxon>
        <taxon>Spirochaetales</taxon>
        <taxon>Sphaerochaetaceae</taxon>
        <taxon>Parasphaerochaeta</taxon>
    </lineage>
</organism>
<dbReference type="STRING" id="760011.Spico_0735"/>
<name>F4GLJ1_PARC1</name>
<reference evidence="2 3" key="2">
    <citation type="journal article" date="2012" name="Stand. Genomic Sci.">
        <title>Complete genome sequence of the termite hindgut bacterium Spirochaeta coccoides type strain (SPN1(T)), reclassification in the genus Sphaerochaeta as Sphaerochaeta coccoides comb. nov. and emendations of the family Spirochaetaceae and the genus Sphaerochaeta.</title>
        <authorList>
            <person name="Abt B."/>
            <person name="Han C."/>
            <person name="Scheuner C."/>
            <person name="Lu M."/>
            <person name="Lapidus A."/>
            <person name="Nolan M."/>
            <person name="Lucas S."/>
            <person name="Hammon N."/>
            <person name="Deshpande S."/>
            <person name="Cheng J.F."/>
            <person name="Tapia R."/>
            <person name="Goodwin L.A."/>
            <person name="Pitluck S."/>
            <person name="Liolios K."/>
            <person name="Pagani I."/>
            <person name="Ivanova N."/>
            <person name="Mavromatis K."/>
            <person name="Mikhailova N."/>
            <person name="Huntemann M."/>
            <person name="Pati A."/>
            <person name="Chen A."/>
            <person name="Palaniappan K."/>
            <person name="Land M."/>
            <person name="Hauser L."/>
            <person name="Brambilla E.M."/>
            <person name="Rohde M."/>
            <person name="Spring S."/>
            <person name="Gronow S."/>
            <person name="Goker M."/>
            <person name="Woyke T."/>
            <person name="Bristow J."/>
            <person name="Eisen J.A."/>
            <person name="Markowitz V."/>
            <person name="Hugenholtz P."/>
            <person name="Kyrpides N.C."/>
            <person name="Klenk H.P."/>
            <person name="Detter J.C."/>
        </authorList>
    </citation>
    <scope>NUCLEOTIDE SEQUENCE [LARGE SCALE GENOMIC DNA]</scope>
    <source>
        <strain evidence="3">ATCC BAA-1237 / DSM 17374 / SPN1</strain>
    </source>
</reference>
<dbReference type="Pfam" id="PF02681">
    <property type="entry name" value="DUF212"/>
    <property type="match status" value="1"/>
</dbReference>
<dbReference type="Proteomes" id="UP000007939">
    <property type="component" value="Chromosome"/>
</dbReference>
<dbReference type="PANTHER" id="PTHR31446:SF29">
    <property type="entry name" value="ACID PHOSPHATASE_VANADIUM-DEPENDENT HALOPEROXIDASE-RELATED PROTEIN"/>
    <property type="match status" value="1"/>
</dbReference>
<dbReference type="InterPro" id="IPR003832">
    <property type="entry name" value="DUF212"/>
</dbReference>
<accession>F4GLJ1</accession>
<keyword evidence="1" id="KW-0472">Membrane</keyword>
<dbReference type="EMBL" id="CP002659">
    <property type="protein sequence ID" value="AEC01961.1"/>
    <property type="molecule type" value="Genomic_DNA"/>
</dbReference>
<dbReference type="RefSeq" id="WP_013739357.1">
    <property type="nucleotide sequence ID" value="NC_015436.1"/>
</dbReference>
<feature type="transmembrane region" description="Helical" evidence="1">
    <location>
        <begin position="52"/>
        <end position="82"/>
    </location>
</feature>
<sequence length="150" mass="16032">MELLLTNSPLIASFLALFTAQMLKPIIVAILERRFEPSMLVSTGGMPSSHTAAVIALATATGIIQGIGSNYFAIAVVLAGVVTHDAMGIRREAGKQAQAINEWNKILVKLSTSKDKTPEVLKTMLGHSFPQVLGGVLLGLFYGFLTPTFF</sequence>
<dbReference type="eggNOG" id="COG1963">
    <property type="taxonomic scope" value="Bacteria"/>
</dbReference>
<evidence type="ECO:0000313" key="3">
    <source>
        <dbReference type="Proteomes" id="UP000007939"/>
    </source>
</evidence>
<protein>
    <submittedName>
        <fullName evidence="2">Acid phosphatase/vanadium-dependent haloperoxidase related protein</fullName>
    </submittedName>
</protein>
<dbReference type="OrthoDB" id="9792681at2"/>